<evidence type="ECO:0000256" key="2">
    <source>
        <dbReference type="ARBA" id="ARBA00022448"/>
    </source>
</evidence>
<dbReference type="GO" id="GO:0051453">
    <property type="term" value="P:regulation of intracellular pH"/>
    <property type="evidence" value="ECO:0007669"/>
    <property type="project" value="TreeGrafter"/>
</dbReference>
<keyword evidence="13" id="KW-1185">Reference proteome</keyword>
<keyword evidence="6" id="KW-0915">Sodium</keyword>
<evidence type="ECO:0000256" key="10">
    <source>
        <dbReference type="SAM" id="Phobius"/>
    </source>
</evidence>
<feature type="transmembrane region" description="Helical" evidence="10">
    <location>
        <begin position="383"/>
        <end position="406"/>
    </location>
</feature>
<dbReference type="PANTHER" id="PTHR10110">
    <property type="entry name" value="SODIUM/HYDROGEN EXCHANGER"/>
    <property type="match status" value="1"/>
</dbReference>
<keyword evidence="5 10" id="KW-1133">Transmembrane helix</keyword>
<dbReference type="Proteomes" id="UP000254000">
    <property type="component" value="Unassembled WGS sequence"/>
</dbReference>
<dbReference type="OrthoDB" id="9809206at2"/>
<feature type="transmembrane region" description="Helical" evidence="10">
    <location>
        <begin position="312"/>
        <end position="333"/>
    </location>
</feature>
<dbReference type="Gene3D" id="6.10.140.1330">
    <property type="match status" value="1"/>
</dbReference>
<sequence>MELLELSLLMLATVLLSSVIDQLVPKVSSPLIQIGLGLAIAVVMGTQINIDLDPNLFLVLLIAPLLYDEAKNLNKQALWENKRPVLSLAVGLVIASALIVGFAVKWLVPSIPLAAAFALGAALGPTDAVSVASLAKQVKIPARSRNILESESIINDASGIVSFQFAIAAAVTGTFSLVGATANFFFAFLGGILVGVALGYLGNFIVRRVRSWGLENTTFHVLFEVFVPFIVYLVANALGTSGIIAVVAAGILNVVSPRTIGPSVSRMNIVSTSVWRVLAFALNGIVFVLLGTQLPRAMQRTWENVTIDNGVLIGYILGITALMLAVRFVWVFAMERLHRQRTGRMTLDELRSTAIMTLAGPKGTITLAVAFTIPFSIPQRELLLFLACGVIVVTMLLATFVVPLIAPKKEPEDVERFDEEQASIEMLRSVVEELAARQTSENRAATQMVIRAYNERIAHLKNKGDVTNESMTPLRLRANRWEHDFVLDLLEREEVDELAGYRYLKRLSRTENLLKHHADRISLQIVYLRLRTLAHAGWHRLVEALPGDDLTERVLAERDLRVRSNEHVIEKLQAELASPTSEEPAEHLSALLLEYQRLVQTARAANPSITALATSVDKAADIKRAGLRLELEAIQSSYEDGSLPRASYKRLRENVALMQMDLEDNL</sequence>
<dbReference type="Pfam" id="PF00999">
    <property type="entry name" value="Na_H_Exchanger"/>
    <property type="match status" value="1"/>
</dbReference>
<protein>
    <submittedName>
        <fullName evidence="12">Sodium:proton antiporter</fullName>
    </submittedName>
</protein>
<name>A0A369LZG2_9ACTN</name>
<dbReference type="GO" id="GO:0015386">
    <property type="term" value="F:potassium:proton antiporter activity"/>
    <property type="evidence" value="ECO:0007669"/>
    <property type="project" value="TreeGrafter"/>
</dbReference>
<evidence type="ECO:0000313" key="12">
    <source>
        <dbReference type="EMBL" id="RDB64780.1"/>
    </source>
</evidence>
<feature type="transmembrane region" description="Helical" evidence="10">
    <location>
        <begin position="184"/>
        <end position="206"/>
    </location>
</feature>
<evidence type="ECO:0000256" key="3">
    <source>
        <dbReference type="ARBA" id="ARBA00022475"/>
    </source>
</evidence>
<dbReference type="GO" id="GO:0015385">
    <property type="term" value="F:sodium:proton antiporter activity"/>
    <property type="evidence" value="ECO:0007669"/>
    <property type="project" value="InterPro"/>
</dbReference>
<keyword evidence="9" id="KW-0739">Sodium transport</keyword>
<evidence type="ECO:0000256" key="7">
    <source>
        <dbReference type="ARBA" id="ARBA00023065"/>
    </source>
</evidence>
<dbReference type="PANTHER" id="PTHR10110:SF86">
    <property type="entry name" value="SODIUM_HYDROGEN EXCHANGER 7"/>
    <property type="match status" value="1"/>
</dbReference>
<dbReference type="InterPro" id="IPR018422">
    <property type="entry name" value="Cation/H_exchanger_CPA1"/>
</dbReference>
<dbReference type="EMBL" id="PPTS01000005">
    <property type="protein sequence ID" value="RDB64780.1"/>
    <property type="molecule type" value="Genomic_DNA"/>
</dbReference>
<dbReference type="InterPro" id="IPR006153">
    <property type="entry name" value="Cation/H_exchanger_TM"/>
</dbReference>
<organism evidence="12 13">
    <name type="scientific">Gordonibacter pamelaeae</name>
    <dbReference type="NCBI Taxonomy" id="471189"/>
    <lineage>
        <taxon>Bacteria</taxon>
        <taxon>Bacillati</taxon>
        <taxon>Actinomycetota</taxon>
        <taxon>Coriobacteriia</taxon>
        <taxon>Eggerthellales</taxon>
        <taxon>Eggerthellaceae</taxon>
        <taxon>Gordonibacter</taxon>
    </lineage>
</organism>
<feature type="transmembrane region" description="Helical" evidence="10">
    <location>
        <begin position="156"/>
        <end position="178"/>
    </location>
</feature>
<dbReference type="GO" id="GO:0005886">
    <property type="term" value="C:plasma membrane"/>
    <property type="evidence" value="ECO:0007669"/>
    <property type="project" value="UniProtKB-SubCell"/>
</dbReference>
<keyword evidence="7" id="KW-0406">Ion transport</keyword>
<evidence type="ECO:0000256" key="1">
    <source>
        <dbReference type="ARBA" id="ARBA00004651"/>
    </source>
</evidence>
<gene>
    <name evidence="12" type="ORF">C1877_08595</name>
</gene>
<proteinExistence type="predicted"/>
<evidence type="ECO:0000256" key="5">
    <source>
        <dbReference type="ARBA" id="ARBA00022989"/>
    </source>
</evidence>
<dbReference type="GeneID" id="78359745"/>
<evidence type="ECO:0000256" key="9">
    <source>
        <dbReference type="ARBA" id="ARBA00023201"/>
    </source>
</evidence>
<comment type="subcellular location">
    <subcellularLocation>
        <location evidence="1">Cell membrane</location>
        <topology evidence="1">Multi-pass membrane protein</topology>
    </subcellularLocation>
</comment>
<evidence type="ECO:0000259" key="11">
    <source>
        <dbReference type="Pfam" id="PF00999"/>
    </source>
</evidence>
<feature type="transmembrane region" description="Helical" evidence="10">
    <location>
        <begin position="85"/>
        <end position="108"/>
    </location>
</feature>
<dbReference type="AlphaFoldDB" id="A0A369LZG2"/>
<accession>A0A369LZG2</accession>
<dbReference type="GO" id="GO:0098719">
    <property type="term" value="P:sodium ion import across plasma membrane"/>
    <property type="evidence" value="ECO:0007669"/>
    <property type="project" value="TreeGrafter"/>
</dbReference>
<evidence type="ECO:0000313" key="13">
    <source>
        <dbReference type="Proteomes" id="UP000254000"/>
    </source>
</evidence>
<comment type="caution">
    <text evidence="12">The sequence shown here is derived from an EMBL/GenBank/DDBJ whole genome shotgun (WGS) entry which is preliminary data.</text>
</comment>
<evidence type="ECO:0000256" key="6">
    <source>
        <dbReference type="ARBA" id="ARBA00023053"/>
    </source>
</evidence>
<feature type="transmembrane region" description="Helical" evidence="10">
    <location>
        <begin position="354"/>
        <end position="377"/>
    </location>
</feature>
<evidence type="ECO:0000256" key="4">
    <source>
        <dbReference type="ARBA" id="ARBA00022692"/>
    </source>
</evidence>
<feature type="domain" description="Cation/H+ exchanger transmembrane" evidence="11">
    <location>
        <begin position="26"/>
        <end position="405"/>
    </location>
</feature>
<feature type="transmembrane region" description="Helical" evidence="10">
    <location>
        <begin position="273"/>
        <end position="292"/>
    </location>
</feature>
<reference evidence="12 13" key="1">
    <citation type="journal article" date="2018" name="Elife">
        <title>Discovery and characterization of a prevalent human gut bacterial enzyme sufficient for the inactivation of a family of plant toxins.</title>
        <authorList>
            <person name="Koppel N."/>
            <person name="Bisanz J.E."/>
            <person name="Pandelia M.E."/>
            <person name="Turnbaugh P.J."/>
            <person name="Balskus E.P."/>
        </authorList>
    </citation>
    <scope>NUCLEOTIDE SEQUENCE [LARGE SCALE GENOMIC DNA]</scope>
    <source>
        <strain evidence="12 13">3C</strain>
    </source>
</reference>
<dbReference type="RefSeq" id="WP_041239077.1">
    <property type="nucleotide sequence ID" value="NZ_CABMMS010000005.1"/>
</dbReference>
<keyword evidence="8 10" id="KW-0472">Membrane</keyword>
<keyword evidence="2" id="KW-0813">Transport</keyword>
<keyword evidence="4 10" id="KW-0812">Transmembrane</keyword>
<evidence type="ECO:0000256" key="8">
    <source>
        <dbReference type="ARBA" id="ARBA00023136"/>
    </source>
</evidence>
<keyword evidence="3" id="KW-1003">Cell membrane</keyword>
<feature type="transmembrane region" description="Helical" evidence="10">
    <location>
        <begin position="114"/>
        <end position="135"/>
    </location>
</feature>